<organism evidence="1 2">
    <name type="scientific">Pseudomonas fildesensis</name>
    <dbReference type="NCBI Taxonomy" id="1674920"/>
    <lineage>
        <taxon>Bacteria</taxon>
        <taxon>Pseudomonadati</taxon>
        <taxon>Pseudomonadota</taxon>
        <taxon>Gammaproteobacteria</taxon>
        <taxon>Pseudomonadales</taxon>
        <taxon>Pseudomonadaceae</taxon>
        <taxon>Pseudomonas</taxon>
    </lineage>
</organism>
<proteinExistence type="predicted"/>
<name>A0A0J8FWY7_9PSED</name>
<accession>A0A0J8FWY7</accession>
<reference evidence="1 2" key="1">
    <citation type="submission" date="2015-06" db="EMBL/GenBank/DDBJ databases">
        <title>Draft genome sequence of an Antarctic Pseudomonas sp. strain KG01 with full potential for biotechnological applications.</title>
        <authorList>
            <person name="Pavlov M.S."/>
            <person name="Lira F."/>
            <person name="Martinez J.L."/>
            <person name="Marshall S.H."/>
        </authorList>
    </citation>
    <scope>NUCLEOTIDE SEQUENCE [LARGE SCALE GENOMIC DNA]</scope>
    <source>
        <strain evidence="1 2">KG01</strain>
    </source>
</reference>
<keyword evidence="2" id="KW-1185">Reference proteome</keyword>
<evidence type="ECO:0000313" key="1">
    <source>
        <dbReference type="EMBL" id="KMT54817.1"/>
    </source>
</evidence>
<evidence type="ECO:0008006" key="3">
    <source>
        <dbReference type="Google" id="ProtNLM"/>
    </source>
</evidence>
<dbReference type="EMBL" id="LFMW01000009">
    <property type="protein sequence ID" value="KMT54817.1"/>
    <property type="molecule type" value="Genomic_DNA"/>
</dbReference>
<evidence type="ECO:0000313" key="2">
    <source>
        <dbReference type="Proteomes" id="UP000037551"/>
    </source>
</evidence>
<dbReference type="AlphaFoldDB" id="A0A0J8FWY7"/>
<gene>
    <name evidence="1" type="ORF">ACR52_15195</name>
</gene>
<dbReference type="Proteomes" id="UP000037551">
    <property type="component" value="Unassembled WGS sequence"/>
</dbReference>
<comment type="caution">
    <text evidence="1">The sequence shown here is derived from an EMBL/GenBank/DDBJ whole genome shotgun (WGS) entry which is preliminary data.</text>
</comment>
<sequence>MKLCPFCLQDVVWRVRLKTMPEHRFLMCFECDSVWLEDQPVSDLVGTVFDRHMQSLGLAPDWKDIEKLDSLE</sequence>
<protein>
    <recommendedName>
        <fullName evidence="3">Transcription factor zinc-finger domain-containing protein</fullName>
    </recommendedName>
</protein>
<dbReference type="PATRIC" id="fig|1674920.3.peg.956"/>